<comment type="similarity">
    <text evidence="1">Belongs to the Gfa family.</text>
</comment>
<organism evidence="6 7">
    <name type="scientific">Actinoplanes digitatis</name>
    <dbReference type="NCBI Taxonomy" id="1868"/>
    <lineage>
        <taxon>Bacteria</taxon>
        <taxon>Bacillati</taxon>
        <taxon>Actinomycetota</taxon>
        <taxon>Actinomycetes</taxon>
        <taxon>Micromonosporales</taxon>
        <taxon>Micromonosporaceae</taxon>
        <taxon>Actinoplanes</taxon>
    </lineage>
</organism>
<evidence type="ECO:0000256" key="3">
    <source>
        <dbReference type="ARBA" id="ARBA00022833"/>
    </source>
</evidence>
<name>A0A7W7I2G3_9ACTN</name>
<evidence type="ECO:0000313" key="7">
    <source>
        <dbReference type="Proteomes" id="UP000578112"/>
    </source>
</evidence>
<evidence type="ECO:0000313" key="6">
    <source>
        <dbReference type="EMBL" id="MBB4765048.1"/>
    </source>
</evidence>
<sequence length="154" mass="16813">MSVREASCNCGQLSFVYDGPDPQRISLCQCYECQRRTGTVLSEQTRLPSEHVTIAGQSKTWTFPTDNGKPVTFRSCDSEGATYHFCPECGSTVYWELTIAPGFIGAGVGSFTDPTFPPPKISGFEAYGPAWLNISDLPMPHYDYDGTSHGGPRA</sequence>
<dbReference type="PANTHER" id="PTHR33337:SF40">
    <property type="entry name" value="CENP-V_GFA DOMAIN-CONTAINING PROTEIN-RELATED"/>
    <property type="match status" value="1"/>
</dbReference>
<evidence type="ECO:0000259" key="5">
    <source>
        <dbReference type="PROSITE" id="PS51891"/>
    </source>
</evidence>
<dbReference type="RefSeq" id="WP_184996169.1">
    <property type="nucleotide sequence ID" value="NZ_BOMK01000086.1"/>
</dbReference>
<gene>
    <name evidence="6" type="ORF">BJ971_005604</name>
</gene>
<dbReference type="EMBL" id="JACHNH010000001">
    <property type="protein sequence ID" value="MBB4765048.1"/>
    <property type="molecule type" value="Genomic_DNA"/>
</dbReference>
<dbReference type="Gene3D" id="3.90.1590.10">
    <property type="entry name" value="glutathione-dependent formaldehyde- activating enzyme (gfa)"/>
    <property type="match status" value="1"/>
</dbReference>
<keyword evidence="3" id="KW-0862">Zinc</keyword>
<dbReference type="InterPro" id="IPR011057">
    <property type="entry name" value="Mss4-like_sf"/>
</dbReference>
<dbReference type="GO" id="GO:0016846">
    <property type="term" value="F:carbon-sulfur lyase activity"/>
    <property type="evidence" value="ECO:0007669"/>
    <property type="project" value="InterPro"/>
</dbReference>
<dbReference type="InterPro" id="IPR006913">
    <property type="entry name" value="CENP-V/GFA"/>
</dbReference>
<keyword evidence="7" id="KW-1185">Reference proteome</keyword>
<comment type="caution">
    <text evidence="6">The sequence shown here is derived from an EMBL/GenBank/DDBJ whole genome shotgun (WGS) entry which is preliminary data.</text>
</comment>
<dbReference type="GO" id="GO:0046872">
    <property type="term" value="F:metal ion binding"/>
    <property type="evidence" value="ECO:0007669"/>
    <property type="project" value="UniProtKB-KW"/>
</dbReference>
<feature type="domain" description="CENP-V/GFA" evidence="5">
    <location>
        <begin position="4"/>
        <end position="143"/>
    </location>
</feature>
<dbReference type="AlphaFoldDB" id="A0A7W7I2G3"/>
<dbReference type="Pfam" id="PF04828">
    <property type="entry name" value="GFA"/>
    <property type="match status" value="1"/>
</dbReference>
<protein>
    <recommendedName>
        <fullName evidence="5">CENP-V/GFA domain-containing protein</fullName>
    </recommendedName>
</protein>
<dbReference type="SUPFAM" id="SSF51316">
    <property type="entry name" value="Mss4-like"/>
    <property type="match status" value="1"/>
</dbReference>
<proteinExistence type="inferred from homology"/>
<dbReference type="PROSITE" id="PS51891">
    <property type="entry name" value="CENP_V_GFA"/>
    <property type="match status" value="1"/>
</dbReference>
<evidence type="ECO:0000256" key="4">
    <source>
        <dbReference type="ARBA" id="ARBA00023239"/>
    </source>
</evidence>
<dbReference type="Proteomes" id="UP000578112">
    <property type="component" value="Unassembled WGS sequence"/>
</dbReference>
<dbReference type="PANTHER" id="PTHR33337">
    <property type="entry name" value="GFA DOMAIN-CONTAINING PROTEIN"/>
    <property type="match status" value="1"/>
</dbReference>
<accession>A0A7W7I2G3</accession>
<evidence type="ECO:0000256" key="2">
    <source>
        <dbReference type="ARBA" id="ARBA00022723"/>
    </source>
</evidence>
<keyword evidence="4" id="KW-0456">Lyase</keyword>
<evidence type="ECO:0000256" key="1">
    <source>
        <dbReference type="ARBA" id="ARBA00005495"/>
    </source>
</evidence>
<keyword evidence="2" id="KW-0479">Metal-binding</keyword>
<reference evidence="6 7" key="1">
    <citation type="submission" date="2020-08" db="EMBL/GenBank/DDBJ databases">
        <title>Sequencing the genomes of 1000 actinobacteria strains.</title>
        <authorList>
            <person name="Klenk H.-P."/>
        </authorList>
    </citation>
    <scope>NUCLEOTIDE SEQUENCE [LARGE SCALE GENOMIC DNA]</scope>
    <source>
        <strain evidence="6 7">DSM 43149</strain>
    </source>
</reference>